<dbReference type="PANTHER" id="PTHR37313">
    <property type="entry name" value="UPF0749 PROTEIN RV1825"/>
    <property type="match status" value="1"/>
</dbReference>
<dbReference type="InterPro" id="IPR010273">
    <property type="entry name" value="DUF881"/>
</dbReference>
<organism evidence="4 5">
    <name type="scientific">Clostridium subterminale</name>
    <dbReference type="NCBI Taxonomy" id="1550"/>
    <lineage>
        <taxon>Bacteria</taxon>
        <taxon>Bacillati</taxon>
        <taxon>Bacillota</taxon>
        <taxon>Clostridia</taxon>
        <taxon>Eubacteriales</taxon>
        <taxon>Clostridiaceae</taxon>
        <taxon>Clostridium</taxon>
    </lineage>
</organism>
<comment type="caution">
    <text evidence="4">The sequence shown here is derived from an EMBL/GenBank/DDBJ whole genome shotgun (WGS) entry which is preliminary data.</text>
</comment>
<dbReference type="PANTHER" id="PTHR37313:SF2">
    <property type="entry name" value="UPF0749 PROTEIN YLXX"/>
    <property type="match status" value="1"/>
</dbReference>
<keyword evidence="3" id="KW-0812">Transmembrane</keyword>
<keyword evidence="5" id="KW-1185">Reference proteome</keyword>
<dbReference type="Proteomes" id="UP001501047">
    <property type="component" value="Unassembled WGS sequence"/>
</dbReference>
<name>A0ABP3VRG8_CLOSU</name>
<evidence type="ECO:0000256" key="3">
    <source>
        <dbReference type="SAM" id="Phobius"/>
    </source>
</evidence>
<dbReference type="EMBL" id="BAAACI010000001">
    <property type="protein sequence ID" value="GAA0767493.1"/>
    <property type="molecule type" value="Genomic_DNA"/>
</dbReference>
<protein>
    <submittedName>
        <fullName evidence="4">DUF881 domain-containing protein</fullName>
    </submittedName>
</protein>
<feature type="transmembrane region" description="Helical" evidence="3">
    <location>
        <begin position="12"/>
        <end position="29"/>
    </location>
</feature>
<keyword evidence="3" id="KW-1133">Transmembrane helix</keyword>
<accession>A0ABP3VRG8</accession>
<gene>
    <name evidence="4" type="ORF">GCM10008908_06640</name>
</gene>
<evidence type="ECO:0000256" key="2">
    <source>
        <dbReference type="SAM" id="Coils"/>
    </source>
</evidence>
<evidence type="ECO:0000313" key="4">
    <source>
        <dbReference type="EMBL" id="GAA0767493.1"/>
    </source>
</evidence>
<keyword evidence="3" id="KW-0472">Membrane</keyword>
<keyword evidence="2" id="KW-0175">Coiled coil</keyword>
<evidence type="ECO:0000256" key="1">
    <source>
        <dbReference type="ARBA" id="ARBA00009108"/>
    </source>
</evidence>
<comment type="similarity">
    <text evidence="1">Belongs to the UPF0749 family.</text>
</comment>
<sequence>MKSIISKLSTGLIFLMFGFVIITQLNTIGDQSTNKVENSPSPEIYLENEQLKKQKDELQKTVQELEAKAAEYEKEAAEDTKNKKMFEDLNNTRLMAGLTNVEGPGITIYIDPKASLFTSQVEDIPIQDYELLTIVNELYAAGAEAVSINDIRLIGNSSIRVAGNSIRINNERISPQERIVIKAIGDKKILEGAIAFSGAIPNRVKKICEVTSETKDNIKIKKGITAVKFEYVKEVKED</sequence>
<evidence type="ECO:0000313" key="5">
    <source>
        <dbReference type="Proteomes" id="UP001501047"/>
    </source>
</evidence>
<dbReference type="RefSeq" id="WP_343823601.1">
    <property type="nucleotide sequence ID" value="NZ_BAAACI010000001.1"/>
</dbReference>
<reference evidence="5" key="1">
    <citation type="journal article" date="2019" name="Int. J. Syst. Evol. Microbiol.">
        <title>The Global Catalogue of Microorganisms (GCM) 10K type strain sequencing project: providing services to taxonomists for standard genome sequencing and annotation.</title>
        <authorList>
            <consortium name="The Broad Institute Genomics Platform"/>
            <consortium name="The Broad Institute Genome Sequencing Center for Infectious Disease"/>
            <person name="Wu L."/>
            <person name="Ma J."/>
        </authorList>
    </citation>
    <scope>NUCLEOTIDE SEQUENCE [LARGE SCALE GENOMIC DNA]</scope>
    <source>
        <strain evidence="5">JCM 1417</strain>
    </source>
</reference>
<dbReference type="Pfam" id="PF05949">
    <property type="entry name" value="DUF881"/>
    <property type="match status" value="1"/>
</dbReference>
<proteinExistence type="inferred from homology"/>
<feature type="coiled-coil region" evidence="2">
    <location>
        <begin position="48"/>
        <end position="82"/>
    </location>
</feature>
<dbReference type="Gene3D" id="3.30.70.1880">
    <property type="entry name" value="Protein of unknown function DUF881"/>
    <property type="match status" value="1"/>
</dbReference>